<evidence type="ECO:0000313" key="2">
    <source>
        <dbReference type="Proteomes" id="UP000664034"/>
    </source>
</evidence>
<keyword evidence="2" id="KW-1185">Reference proteome</keyword>
<dbReference type="EMBL" id="JAFMYV010000010">
    <property type="protein sequence ID" value="MBO0938640.1"/>
    <property type="molecule type" value="Genomic_DNA"/>
</dbReference>
<sequence length="137" mass="14798">MKTVSSIALPALLGLAGACKKEEPIVLLPTPFSFHIVYKQTGLPVDSGVVEIFGIKGGYLNPPKVSTQLYLGYTGKNGNVSSTIQVPSDSYATFNCYKLVKLGSRYADFSLDQVQPNLTDLKRGQENNITVALDTLK</sequence>
<gene>
    <name evidence="1" type="ORF">J2I47_18965</name>
</gene>
<dbReference type="Proteomes" id="UP000664034">
    <property type="component" value="Unassembled WGS sequence"/>
</dbReference>
<protein>
    <submittedName>
        <fullName evidence="1">Uncharacterized protein</fullName>
    </submittedName>
</protein>
<accession>A0A939GKS7</accession>
<proteinExistence type="predicted"/>
<organism evidence="1 2">
    <name type="scientific">Fibrella rubiginis</name>
    <dbReference type="NCBI Taxonomy" id="2817060"/>
    <lineage>
        <taxon>Bacteria</taxon>
        <taxon>Pseudomonadati</taxon>
        <taxon>Bacteroidota</taxon>
        <taxon>Cytophagia</taxon>
        <taxon>Cytophagales</taxon>
        <taxon>Spirosomataceae</taxon>
        <taxon>Fibrella</taxon>
    </lineage>
</organism>
<comment type="caution">
    <text evidence="1">The sequence shown here is derived from an EMBL/GenBank/DDBJ whole genome shotgun (WGS) entry which is preliminary data.</text>
</comment>
<name>A0A939GKS7_9BACT</name>
<evidence type="ECO:0000313" key="1">
    <source>
        <dbReference type="EMBL" id="MBO0938640.1"/>
    </source>
</evidence>
<dbReference type="AlphaFoldDB" id="A0A939GKS7"/>
<reference evidence="1" key="1">
    <citation type="submission" date="2021-03" db="EMBL/GenBank/DDBJ databases">
        <title>Fibrella sp. HMF5335 genome sequencing and assembly.</title>
        <authorList>
            <person name="Kang H."/>
            <person name="Kim H."/>
            <person name="Bae S."/>
            <person name="Joh K."/>
        </authorList>
    </citation>
    <scope>NUCLEOTIDE SEQUENCE</scope>
    <source>
        <strain evidence="1">HMF5335</strain>
    </source>
</reference>
<dbReference type="PROSITE" id="PS51257">
    <property type="entry name" value="PROKAR_LIPOPROTEIN"/>
    <property type="match status" value="1"/>
</dbReference>
<dbReference type="RefSeq" id="WP_207366173.1">
    <property type="nucleotide sequence ID" value="NZ_JAFMYV010000010.1"/>
</dbReference>